<dbReference type="OrthoDB" id="9785015at2"/>
<evidence type="ECO:0008006" key="8">
    <source>
        <dbReference type="Google" id="ProtNLM"/>
    </source>
</evidence>
<name>T0JMK4_9BACT</name>
<evidence type="ECO:0000256" key="1">
    <source>
        <dbReference type="ARBA" id="ARBA00009175"/>
    </source>
</evidence>
<dbReference type="EMBL" id="AUPZ01000009">
    <property type="protein sequence ID" value="EQB39316.1"/>
    <property type="molecule type" value="Genomic_DNA"/>
</dbReference>
<proteinExistence type="inferred from homology"/>
<comment type="similarity">
    <text evidence="1">Belongs to the bacterial solute-binding protein ModA family.</text>
</comment>
<dbReference type="InterPro" id="IPR044084">
    <property type="entry name" value="AvModA-like_subst-bd"/>
</dbReference>
<dbReference type="RefSeq" id="WP_021287777.1">
    <property type="nucleotide sequence ID" value="NZ_AUPZ01000009.1"/>
</dbReference>
<accession>T0JMK4</accession>
<dbReference type="NCBIfam" id="TIGR01256">
    <property type="entry name" value="modA"/>
    <property type="match status" value="1"/>
</dbReference>
<evidence type="ECO:0000313" key="6">
    <source>
        <dbReference type="EMBL" id="EQB39316.1"/>
    </source>
</evidence>
<dbReference type="GO" id="GO:0046872">
    <property type="term" value="F:metal ion binding"/>
    <property type="evidence" value="ECO:0007669"/>
    <property type="project" value="UniProtKB-KW"/>
</dbReference>
<dbReference type="STRING" id="1172190.M947_07605"/>
<dbReference type="InterPro" id="IPR050682">
    <property type="entry name" value="ModA/WtpA"/>
</dbReference>
<evidence type="ECO:0000256" key="3">
    <source>
        <dbReference type="ARBA" id="ARBA00022729"/>
    </source>
</evidence>
<evidence type="ECO:0000256" key="2">
    <source>
        <dbReference type="ARBA" id="ARBA00022723"/>
    </source>
</evidence>
<dbReference type="SUPFAM" id="SSF53850">
    <property type="entry name" value="Periplasmic binding protein-like II"/>
    <property type="match status" value="1"/>
</dbReference>
<gene>
    <name evidence="6" type="ORF">M947_07605</name>
</gene>
<keyword evidence="4" id="KW-0500">Molybdenum</keyword>
<dbReference type="AlphaFoldDB" id="T0JMK4"/>
<dbReference type="Gene3D" id="3.40.190.10">
    <property type="entry name" value="Periplasmic binding protein-like II"/>
    <property type="match status" value="2"/>
</dbReference>
<dbReference type="Pfam" id="PF13531">
    <property type="entry name" value="SBP_bac_11"/>
    <property type="match status" value="1"/>
</dbReference>
<feature type="chain" id="PRO_5004578123" description="Molybdate ABC transporter substrate-binding protein" evidence="5">
    <location>
        <begin position="26"/>
        <end position="245"/>
    </location>
</feature>
<dbReference type="Proteomes" id="UP000015520">
    <property type="component" value="Unassembled WGS sequence"/>
</dbReference>
<dbReference type="PIRSF" id="PIRSF004846">
    <property type="entry name" value="ModA"/>
    <property type="match status" value="1"/>
</dbReference>
<evidence type="ECO:0000313" key="7">
    <source>
        <dbReference type="Proteomes" id="UP000015520"/>
    </source>
</evidence>
<keyword evidence="2 4" id="KW-0479">Metal-binding</keyword>
<dbReference type="PANTHER" id="PTHR30632:SF14">
    <property type="entry name" value="TUNGSTATE_MOLYBDATE_CHROMATE-BINDING PROTEIN MODA"/>
    <property type="match status" value="1"/>
</dbReference>
<evidence type="ECO:0000256" key="5">
    <source>
        <dbReference type="SAM" id="SignalP"/>
    </source>
</evidence>
<feature type="binding site" evidence="4">
    <location>
        <position position="55"/>
    </location>
    <ligand>
        <name>molybdate</name>
        <dbReference type="ChEBI" id="CHEBI:36264"/>
    </ligand>
</feature>
<dbReference type="PANTHER" id="PTHR30632">
    <property type="entry name" value="MOLYBDATE-BINDING PERIPLASMIC PROTEIN"/>
    <property type="match status" value="1"/>
</dbReference>
<reference evidence="6 7" key="1">
    <citation type="submission" date="2013-07" db="EMBL/GenBank/DDBJ databases">
        <title>Sulfurimonas hongkongensis AST-10 Genome Sequencing.</title>
        <authorList>
            <person name="Cai L."/>
            <person name="Zhang T."/>
        </authorList>
    </citation>
    <scope>NUCLEOTIDE SEQUENCE [LARGE SCALE GENOMIC DNA]</scope>
    <source>
        <strain evidence="6 7">AST-10</strain>
    </source>
</reference>
<sequence length="245" mass="27080">MKKLLMFFILSTAFVSGSTINIAVAANVSYAIDELIAEFNKTHKDTKVKVTLGSSGKLTAQIKHGAPYHLFMAANMKFPQSLYDDKIAKGAPVVYALGSLAILSKEQKDMSKGIELLKSDKIDKIAIANPKTAPYGTAAMEAFENAGVYKDIKNKLIFAESISQTVSFTITAADIGLIAKSSLYSKTMLKYKQNINWVEVDAKLYTPIEQGIVMIENDRETKAFYEFILSKSAKDIFRKYGYLVP</sequence>
<feature type="signal peptide" evidence="5">
    <location>
        <begin position="1"/>
        <end position="25"/>
    </location>
</feature>
<dbReference type="GO" id="GO:0030973">
    <property type="term" value="F:molybdate ion binding"/>
    <property type="evidence" value="ECO:0007669"/>
    <property type="project" value="InterPro"/>
</dbReference>
<keyword evidence="7" id="KW-1185">Reference proteome</keyword>
<dbReference type="PATRIC" id="fig|1172190.3.peg.1471"/>
<feature type="binding site" evidence="4">
    <location>
        <position position="162"/>
    </location>
    <ligand>
        <name>molybdate</name>
        <dbReference type="ChEBI" id="CHEBI:36264"/>
    </ligand>
</feature>
<evidence type="ECO:0000256" key="4">
    <source>
        <dbReference type="PIRSR" id="PIRSR004846-1"/>
    </source>
</evidence>
<organism evidence="6 7">
    <name type="scientific">Sulfurimonas hongkongensis</name>
    <dbReference type="NCBI Taxonomy" id="1172190"/>
    <lineage>
        <taxon>Bacteria</taxon>
        <taxon>Pseudomonadati</taxon>
        <taxon>Campylobacterota</taxon>
        <taxon>Epsilonproteobacteria</taxon>
        <taxon>Campylobacterales</taxon>
        <taxon>Sulfurimonadaceae</taxon>
        <taxon>Sulfurimonas</taxon>
    </lineage>
</organism>
<comment type="caution">
    <text evidence="6">The sequence shown here is derived from an EMBL/GenBank/DDBJ whole genome shotgun (WGS) entry which is preliminary data.</text>
</comment>
<dbReference type="CDD" id="cd13539">
    <property type="entry name" value="PBP2_AvModA"/>
    <property type="match status" value="1"/>
</dbReference>
<keyword evidence="3 5" id="KW-0732">Signal</keyword>
<dbReference type="InterPro" id="IPR005950">
    <property type="entry name" value="ModA"/>
</dbReference>
<dbReference type="eggNOG" id="COG0725">
    <property type="taxonomic scope" value="Bacteria"/>
</dbReference>
<dbReference type="GO" id="GO:0015689">
    <property type="term" value="P:molybdate ion transport"/>
    <property type="evidence" value="ECO:0007669"/>
    <property type="project" value="InterPro"/>
</dbReference>
<protein>
    <recommendedName>
        <fullName evidence="8">Molybdate ABC transporter substrate-binding protein</fullName>
    </recommendedName>
</protein>